<keyword evidence="12" id="KW-1185">Reference proteome</keyword>
<dbReference type="OrthoDB" id="8026720at2759"/>
<feature type="domain" description="C2H2-type" evidence="10">
    <location>
        <begin position="1541"/>
        <end position="1569"/>
    </location>
</feature>
<dbReference type="GO" id="GO:0005634">
    <property type="term" value="C:nucleus"/>
    <property type="evidence" value="ECO:0007669"/>
    <property type="project" value="UniProtKB-SubCell"/>
</dbReference>
<proteinExistence type="predicted"/>
<evidence type="ECO:0000256" key="5">
    <source>
        <dbReference type="ARBA" id="ARBA00022833"/>
    </source>
</evidence>
<dbReference type="EMBL" id="LR899656">
    <property type="protein sequence ID" value="CAD7241487.1"/>
    <property type="molecule type" value="Genomic_DNA"/>
</dbReference>
<feature type="compositionally biased region" description="Polar residues" evidence="8">
    <location>
        <begin position="1380"/>
        <end position="1389"/>
    </location>
</feature>
<keyword evidence="3" id="KW-0677">Repeat</keyword>
<feature type="compositionally biased region" description="Pro residues" evidence="8">
    <location>
        <begin position="1792"/>
        <end position="1890"/>
    </location>
</feature>
<dbReference type="PANTHER" id="PTHR24406">
    <property type="entry name" value="TRANSCRIPTIONAL REPRESSOR CTCFL-RELATED"/>
    <property type="match status" value="1"/>
</dbReference>
<keyword evidence="5" id="KW-0862">Zinc</keyword>
<name>A0A7R8X5S7_9CRUS</name>
<dbReference type="EMBL" id="CAJPEV010000139">
    <property type="protein sequence ID" value="CAG0881260.1"/>
    <property type="molecule type" value="Genomic_DNA"/>
</dbReference>
<dbReference type="Proteomes" id="UP000677054">
    <property type="component" value="Unassembled WGS sequence"/>
</dbReference>
<evidence type="ECO:0000256" key="2">
    <source>
        <dbReference type="ARBA" id="ARBA00022723"/>
    </source>
</evidence>
<feature type="region of interest" description="Disordered" evidence="8">
    <location>
        <begin position="1152"/>
        <end position="1238"/>
    </location>
</feature>
<feature type="domain" description="PHD-type" evidence="9">
    <location>
        <begin position="30"/>
        <end position="81"/>
    </location>
</feature>
<evidence type="ECO:0000259" key="9">
    <source>
        <dbReference type="PROSITE" id="PS50016"/>
    </source>
</evidence>
<evidence type="ECO:0000256" key="8">
    <source>
        <dbReference type="SAM" id="MobiDB-lite"/>
    </source>
</evidence>
<feature type="region of interest" description="Disordered" evidence="8">
    <location>
        <begin position="1666"/>
        <end position="1979"/>
    </location>
</feature>
<feature type="compositionally biased region" description="Polar residues" evidence="8">
    <location>
        <begin position="1769"/>
        <end position="1779"/>
    </location>
</feature>
<evidence type="ECO:0000256" key="6">
    <source>
        <dbReference type="ARBA" id="ARBA00023242"/>
    </source>
</evidence>
<protein>
    <submittedName>
        <fullName evidence="11">Uncharacterized protein</fullName>
    </submittedName>
</protein>
<dbReference type="PROSITE" id="PS50016">
    <property type="entry name" value="ZF_PHD_2"/>
    <property type="match status" value="1"/>
</dbReference>
<dbReference type="SMART" id="SM00355">
    <property type="entry name" value="ZnF_C2H2"/>
    <property type="match status" value="15"/>
</dbReference>
<dbReference type="GO" id="GO:0008270">
    <property type="term" value="F:zinc ion binding"/>
    <property type="evidence" value="ECO:0007669"/>
    <property type="project" value="UniProtKB-KW"/>
</dbReference>
<keyword evidence="6" id="KW-0539">Nucleus</keyword>
<dbReference type="InterPro" id="IPR019786">
    <property type="entry name" value="Zinc_finger_PHD-type_CS"/>
</dbReference>
<dbReference type="PROSITE" id="PS00028">
    <property type="entry name" value="ZINC_FINGER_C2H2_1"/>
    <property type="match status" value="6"/>
</dbReference>
<feature type="compositionally biased region" description="Low complexity" evidence="8">
    <location>
        <begin position="1155"/>
        <end position="1168"/>
    </location>
</feature>
<evidence type="ECO:0000256" key="7">
    <source>
        <dbReference type="PROSITE-ProRule" id="PRU00042"/>
    </source>
</evidence>
<feature type="region of interest" description="Disordered" evidence="8">
    <location>
        <begin position="1349"/>
        <end position="1406"/>
    </location>
</feature>
<dbReference type="Gene3D" id="3.30.40.10">
    <property type="entry name" value="Zinc/RING finger domain, C3HC4 (zinc finger)"/>
    <property type="match status" value="1"/>
</dbReference>
<dbReference type="InterPro" id="IPR013083">
    <property type="entry name" value="Znf_RING/FYVE/PHD"/>
</dbReference>
<feature type="region of interest" description="Disordered" evidence="8">
    <location>
        <begin position="1571"/>
        <end position="1594"/>
    </location>
</feature>
<gene>
    <name evidence="11" type="ORF">DSTB1V02_LOCUS1475</name>
</gene>
<evidence type="ECO:0000313" key="12">
    <source>
        <dbReference type="Proteomes" id="UP000677054"/>
    </source>
</evidence>
<dbReference type="Pfam" id="PF00628">
    <property type="entry name" value="PHD"/>
    <property type="match status" value="1"/>
</dbReference>
<organism evidence="11">
    <name type="scientific">Darwinula stevensoni</name>
    <dbReference type="NCBI Taxonomy" id="69355"/>
    <lineage>
        <taxon>Eukaryota</taxon>
        <taxon>Metazoa</taxon>
        <taxon>Ecdysozoa</taxon>
        <taxon>Arthropoda</taxon>
        <taxon>Crustacea</taxon>
        <taxon>Oligostraca</taxon>
        <taxon>Ostracoda</taxon>
        <taxon>Podocopa</taxon>
        <taxon>Podocopida</taxon>
        <taxon>Darwinulocopina</taxon>
        <taxon>Darwinuloidea</taxon>
        <taxon>Darwinulidae</taxon>
        <taxon>Darwinula</taxon>
    </lineage>
</organism>
<dbReference type="InterPro" id="IPR001965">
    <property type="entry name" value="Znf_PHD"/>
</dbReference>
<comment type="subcellular location">
    <subcellularLocation>
        <location evidence="1">Nucleus</location>
    </subcellularLocation>
</comment>
<dbReference type="InterPro" id="IPR011011">
    <property type="entry name" value="Znf_FYVE_PHD"/>
</dbReference>
<evidence type="ECO:0000313" key="11">
    <source>
        <dbReference type="EMBL" id="CAD7241487.1"/>
    </source>
</evidence>
<keyword evidence="2" id="KW-0479">Metal-binding</keyword>
<feature type="compositionally biased region" description="Basic and acidic residues" evidence="8">
    <location>
        <begin position="639"/>
        <end position="655"/>
    </location>
</feature>
<dbReference type="PROSITE" id="PS01359">
    <property type="entry name" value="ZF_PHD_1"/>
    <property type="match status" value="1"/>
</dbReference>
<feature type="compositionally biased region" description="Basic and acidic residues" evidence="8">
    <location>
        <begin position="1689"/>
        <end position="1752"/>
    </location>
</feature>
<feature type="compositionally biased region" description="Basic and acidic residues" evidence="8">
    <location>
        <begin position="1571"/>
        <end position="1580"/>
    </location>
</feature>
<keyword evidence="4 7" id="KW-0863">Zinc-finger</keyword>
<feature type="compositionally biased region" description="Acidic residues" evidence="8">
    <location>
        <begin position="1949"/>
        <end position="1961"/>
    </location>
</feature>
<feature type="compositionally biased region" description="Basic and acidic residues" evidence="8">
    <location>
        <begin position="1397"/>
        <end position="1406"/>
    </location>
</feature>
<dbReference type="PRINTS" id="PR01217">
    <property type="entry name" value="PRICHEXTENSN"/>
</dbReference>
<evidence type="ECO:0000256" key="3">
    <source>
        <dbReference type="ARBA" id="ARBA00022737"/>
    </source>
</evidence>
<feature type="region of interest" description="Disordered" evidence="8">
    <location>
        <begin position="639"/>
        <end position="666"/>
    </location>
</feature>
<evidence type="ECO:0000256" key="1">
    <source>
        <dbReference type="ARBA" id="ARBA00004123"/>
    </source>
</evidence>
<feature type="compositionally biased region" description="Basic and acidic residues" evidence="8">
    <location>
        <begin position="1969"/>
        <end position="1979"/>
    </location>
</feature>
<evidence type="ECO:0000256" key="4">
    <source>
        <dbReference type="ARBA" id="ARBA00022771"/>
    </source>
</evidence>
<dbReference type="SUPFAM" id="SSF57903">
    <property type="entry name" value="FYVE/PHD zinc finger"/>
    <property type="match status" value="1"/>
</dbReference>
<dbReference type="PROSITE" id="PS50157">
    <property type="entry name" value="ZINC_FINGER_C2H2_2"/>
    <property type="match status" value="4"/>
</dbReference>
<dbReference type="SMART" id="SM00249">
    <property type="entry name" value="PHD"/>
    <property type="match status" value="1"/>
</dbReference>
<feature type="domain" description="C2H2-type" evidence="10">
    <location>
        <begin position="1617"/>
        <end position="1645"/>
    </location>
</feature>
<feature type="compositionally biased region" description="Polar residues" evidence="8">
    <location>
        <begin position="1925"/>
        <end position="1940"/>
    </location>
</feature>
<evidence type="ECO:0000259" key="10">
    <source>
        <dbReference type="PROSITE" id="PS50157"/>
    </source>
</evidence>
<feature type="domain" description="C2H2-type" evidence="10">
    <location>
        <begin position="6"/>
        <end position="34"/>
    </location>
</feature>
<feature type="compositionally biased region" description="Polar residues" evidence="8">
    <location>
        <begin position="1202"/>
        <end position="1222"/>
    </location>
</feature>
<accession>A0A7R8X5S7</accession>
<dbReference type="InterPro" id="IPR019787">
    <property type="entry name" value="Znf_PHD-finger"/>
</dbReference>
<reference evidence="11" key="1">
    <citation type="submission" date="2020-11" db="EMBL/GenBank/DDBJ databases">
        <authorList>
            <person name="Tran Van P."/>
        </authorList>
    </citation>
    <scope>NUCLEOTIDE SEQUENCE</scope>
</reference>
<feature type="compositionally biased region" description="Low complexity" evidence="8">
    <location>
        <begin position="1782"/>
        <end position="1791"/>
    </location>
</feature>
<dbReference type="InterPro" id="IPR050888">
    <property type="entry name" value="ZnF_C2H2-type_TF"/>
</dbReference>
<dbReference type="InterPro" id="IPR013087">
    <property type="entry name" value="Znf_C2H2_type"/>
</dbReference>
<sequence>MPEGLHQCKHCSSSFEVLDELYDHLDEAHPSNCPVCGKLATENTIACDKCDQWYHLGCVSLSGDQLPKDEEEWLCTTCRKPQRSNCECLDLAEEMEKNESALMHYSIVESDVELKNLIIEEEENDYSCKSSSLHCRLCPALPGQTWKNQEEVLKHLHRSHWAHAIPVHAEDCETLRCLPCNGDCNEDWICIVLHYHCPFCFKTATAADKLDEHLAEEHGNKVKKPKMEEKRRDIKLSDAQLASLIEKTPEGVFHCRLCPPSSQIKSHDEAKVHLVYCHISEQVIVSGKWVCLPCYQDCGPPTHYHCPICAKVSSNKTKLLSHVTIHPEVTLDSSKRAGSYSHQEKLEPLAVRLNHKTQVLEQKVLHGEDQENLNSFFNSLVIKHEDKYNCQLCCENAIPTEESARSHFDSSHFSHRVVIKDVGTCLPCLRKCASAGDSNHYHCPFCVHFLSSQEKFVGHISKHLKLEKAIKKEAIKQVVKKDPQVKDVYVEIQNPPWMHAFLHSGSSILNQSQLESVGCKSVSQNSSIPIETKNLDIKDKQMTELILVPPASEGELIRCKLCPAEVTFSDMVLAKTHSLEKHVSGKVLVHNSWLSLPCFKNCGFYSDSRESHYHCPKCPLQCRLKLDFERHVVTHLPEIKESEASSERRNDHKPTDGNTGTEKAKGIRVRSVEEMNNTVMVMANDALPEQGPTEYKTYEDQLTEHIGVPLSQFLQNENGEKFRCRLCASPYEIYAARDAIIRHLDEVHLKYRTMVAGKFLTVPCMLNCIMCMEVKPNSDVGTAHFHCPLCMQIIISAYSGSLNQLGALKTFTQHVYEVHKEGCKNDIDLSNFVINEKGELVEKISNKSMEKNDTEMPKDLALSQISHISAEDASLMGMNVSQPSMLPETSVSQVAPLVTSHPLPTVMPTHPPTATIPTHSPPGKMLTYPSPTINPTDVSVTVSRAPIFKPIPKSAGGVTNESVHVPVITSVSSMCPIGVPRNIPMPETSAPLAKNGISVPPTVTNAISTSQDGIAHCAQQDCIRDHRVCNINIGMFANMMPSMVDVYMVGALAQLVDASHTCLLCPGYHSWSNNAEVLEHIKANHLYEKVVVRIDANNVWICLPCYRISLVPPHFHCPVCHADVSPKGAFLEHCLDHDTILAQSHEKLFSLPEISSSPSSSQTQVTSSTHEEGSSLIRQNTGNTKALDKSPSRRPRTSSTSMYQSPSPTIMETRCQYQGSNSRADDSQELTEPTKYPRKQKLPVTENIIGTSNPVMRGKRALSPHNTVEGLSKKVKEGASDLMKISGFSVTKKPENCSSMHASNPLCSIQSCKARRAHFHCHTCNLLFYKKSARDVHIKVTHKHMLGMKSNFKLKPSAHSSDKVPSQKRGRPPKYRVEEQQSNEASQKQLAVHPHKGNGDQKGSEEPCIKFSANYTQPFQKSTRGRPLKHKLGEHQSIEASQRQHISCHHKDDIKKRSSEEQLNIKFSASYTERFIQKPTPRSEVGKCLLCQDMQEPIPLKQLEVHIEIVHLKKALLIDKRLHVPCRRLCPPYDQKESIHYHCHSCQACFSDKDDLKCHISVDHAQKKIRKISNDTHEEGSESASSPKSRSHEKNWDKQVPCHELCPPYHQEERIHYHCHYCESCFVSNIDLKHHIAFSHSHGKLKERSIHNQVDSAKAAIPALKRNKRGKLVDGSSQGDLGPTKGLQKVHENVKEARGKAMDVVSQEKIKESDSAEIEVQKDGGIKKEEKEEGDHKEELISKGEPSQDAHGGENSNSTKQPEDISPAITLSSVKSSTALEPPSASASPIPSLIPPLPPSVTPPPPPCSPPLPPPPPPPPCSPPPPPPLPPCSPPPPPPPPPCSPPPTPPPFSPPPTPPPFSPPPTPPPFSPPPTPPPCSPPPPPLPLPPHASSTESSHEEMPLPTQDANSELVMKLEKGAGNGMLQNQFHGKKLTQGTSVEEKRNDEANDSELCEKEECDNCASQSGKTEDLQDQKLDELDRNSCDEIVSVDAGQKKNSPQSFLEISHKVNDESVSYGAEVCDFPEGRKTKASECNLGLDTDTVRKLEDMSQLQSVLPSMPTELTLIEEGIQKLEDSCQIPSGDICTSGND</sequence>
<feature type="domain" description="C2H2-type" evidence="10">
    <location>
        <begin position="304"/>
        <end position="326"/>
    </location>
</feature>